<dbReference type="AlphaFoldDB" id="A0A2I1HFD4"/>
<reference evidence="1 2" key="1">
    <citation type="submission" date="2015-10" db="EMBL/GenBank/DDBJ databases">
        <title>Genome analyses suggest a sexual origin of heterokaryosis in a supposedly ancient asexual fungus.</title>
        <authorList>
            <person name="Ropars J."/>
            <person name="Sedzielewska K."/>
            <person name="Noel J."/>
            <person name="Charron P."/>
            <person name="Farinelli L."/>
            <person name="Marton T."/>
            <person name="Kruger M."/>
            <person name="Pelin A."/>
            <person name="Brachmann A."/>
            <person name="Corradi N."/>
        </authorList>
    </citation>
    <scope>NUCLEOTIDE SEQUENCE [LARGE SCALE GENOMIC DNA]</scope>
    <source>
        <strain evidence="1 2">A4</strain>
    </source>
</reference>
<comment type="caution">
    <text evidence="1">The sequence shown here is derived from an EMBL/GenBank/DDBJ whole genome shotgun (WGS) entry which is preliminary data.</text>
</comment>
<accession>A0A2I1HFD4</accession>
<evidence type="ECO:0000313" key="1">
    <source>
        <dbReference type="EMBL" id="PKY57579.1"/>
    </source>
</evidence>
<name>A0A2I1HFD4_9GLOM</name>
<gene>
    <name evidence="1" type="ORF">RhiirA4_478737</name>
</gene>
<keyword evidence="2" id="KW-1185">Reference proteome</keyword>
<dbReference type="Proteomes" id="UP000234323">
    <property type="component" value="Unassembled WGS sequence"/>
</dbReference>
<dbReference type="EMBL" id="LLXI01002604">
    <property type="protein sequence ID" value="PKY57579.1"/>
    <property type="molecule type" value="Genomic_DNA"/>
</dbReference>
<dbReference type="VEuPathDB" id="FungiDB:RhiirFUN_026521"/>
<organism evidence="1 2">
    <name type="scientific">Rhizophagus irregularis</name>
    <dbReference type="NCBI Taxonomy" id="588596"/>
    <lineage>
        <taxon>Eukaryota</taxon>
        <taxon>Fungi</taxon>
        <taxon>Fungi incertae sedis</taxon>
        <taxon>Mucoromycota</taxon>
        <taxon>Glomeromycotina</taxon>
        <taxon>Glomeromycetes</taxon>
        <taxon>Glomerales</taxon>
        <taxon>Glomeraceae</taxon>
        <taxon>Rhizophagus</taxon>
    </lineage>
</organism>
<proteinExistence type="predicted"/>
<protein>
    <submittedName>
        <fullName evidence="1">Uncharacterized protein</fullName>
    </submittedName>
</protein>
<evidence type="ECO:0000313" key="2">
    <source>
        <dbReference type="Proteomes" id="UP000234323"/>
    </source>
</evidence>
<sequence>MSENFFYRNRNEPKSQLHFKKWLPSVYLSSVKILRTASFAAAEARYRRELQAAIIECGRTNNKSKLESILSKFNTKKCQKFYKEVLEKEKRKRQTAEQERNVNIIQENIKFILNKCRNKIQSSYSTTTVNAYTEIVQHLERLELSSINAENPIASGVIDLSDSGDLFTDLLSLETKQTLTNHTFHDDIFPEQINMMINDFENIYKDLPPNFDPSLMRPIVFPTEEIPIETRRTLMTTFDLLEGLRYIWSCRPALTEDEYSENAYVIHAVSRVLNPILAYSKWPLKRAWSEQTSKSSQSRMVRMEATNSGKKPDLQVLLNLDTLESELILAEISRLSPQNDKEIIDRVKLIRTCKDCFDERYNLFFNGKDDTSETAISIGAELGKIPILGIQVIRTSRKRNIRP</sequence>